<evidence type="ECO:0000313" key="3">
    <source>
        <dbReference type="Proteomes" id="UP000044841"/>
    </source>
</evidence>
<dbReference type="PANTHER" id="PTHR38846:SF1">
    <property type="entry name" value="C3H1-TYPE DOMAIN-CONTAINING PROTEIN"/>
    <property type="match status" value="1"/>
</dbReference>
<evidence type="ECO:0000313" key="2">
    <source>
        <dbReference type="EMBL" id="CUA74720.1"/>
    </source>
</evidence>
<feature type="compositionally biased region" description="Pro residues" evidence="1">
    <location>
        <begin position="216"/>
        <end position="226"/>
    </location>
</feature>
<feature type="compositionally biased region" description="Polar residues" evidence="1">
    <location>
        <begin position="129"/>
        <end position="140"/>
    </location>
</feature>
<feature type="compositionally biased region" description="Pro residues" evidence="1">
    <location>
        <begin position="166"/>
        <end position="175"/>
    </location>
</feature>
<sequence length="402" mass="45635">MAEFYRLYALTQDFNNIYGVDENDLGTWERLCRALVKDVPGEIEACRKQIVQSRFINIVDLVDTHIIENPVLQFRPEAELSSYTKTTGKYFPNDSKHAGSLLKFLLRFIVSPTNAKAGDQPEARDEKQISVSSDSETEAQPITKRPRVKLERSDSEFESKPDIPSSLPPLPPSSYPPTSDADSDDDIPPWPTTYPKPEPPTQLPKPEPLSQIFVLPPTPPTAPKPEPLTQTNIHQFFSQYASQAFEYNPSRPVMSEFYRMVDSKDFPQASQAQAKREIEDALTLDFNLIYGTDVGDLAAWQGLCRVLEFEYVPDDLLECKKMVAATYVNILDLIDTKFTGQPVRHFNSEKALSDYTRKHRKFFPRHNVHSGGLLKFLLRRIHNPTAATRDNPNPGPLVGRRQ</sequence>
<dbReference type="AlphaFoldDB" id="A0A0K6G8B4"/>
<name>A0A0K6G8B4_9AGAM</name>
<accession>A0A0K6G8B4</accession>
<keyword evidence="3" id="KW-1185">Reference proteome</keyword>
<gene>
    <name evidence="2" type="ORF">RSOLAG22IIIB_11434</name>
</gene>
<feature type="compositionally biased region" description="Basic and acidic residues" evidence="1">
    <location>
        <begin position="148"/>
        <end position="161"/>
    </location>
</feature>
<proteinExistence type="predicted"/>
<dbReference type="PANTHER" id="PTHR38846">
    <property type="entry name" value="C3H1-TYPE DOMAIN-CONTAINING PROTEIN"/>
    <property type="match status" value="1"/>
</dbReference>
<evidence type="ECO:0000256" key="1">
    <source>
        <dbReference type="SAM" id="MobiDB-lite"/>
    </source>
</evidence>
<reference evidence="2 3" key="1">
    <citation type="submission" date="2015-07" db="EMBL/GenBank/DDBJ databases">
        <authorList>
            <person name="Noorani M."/>
        </authorList>
    </citation>
    <scope>NUCLEOTIDE SEQUENCE [LARGE SCALE GENOMIC DNA]</scope>
    <source>
        <strain evidence="2">BBA 69670</strain>
    </source>
</reference>
<dbReference type="EMBL" id="CYGV01001484">
    <property type="protein sequence ID" value="CUA74720.1"/>
    <property type="molecule type" value="Genomic_DNA"/>
</dbReference>
<dbReference type="Proteomes" id="UP000044841">
    <property type="component" value="Unassembled WGS sequence"/>
</dbReference>
<feature type="compositionally biased region" description="Pro residues" evidence="1">
    <location>
        <begin position="188"/>
        <end position="207"/>
    </location>
</feature>
<feature type="region of interest" description="Disordered" evidence="1">
    <location>
        <begin position="115"/>
        <end position="226"/>
    </location>
</feature>
<feature type="compositionally biased region" description="Basic and acidic residues" evidence="1">
    <location>
        <begin position="119"/>
        <end position="128"/>
    </location>
</feature>
<organism evidence="2 3">
    <name type="scientific">Rhizoctonia solani</name>
    <dbReference type="NCBI Taxonomy" id="456999"/>
    <lineage>
        <taxon>Eukaryota</taxon>
        <taxon>Fungi</taxon>
        <taxon>Dikarya</taxon>
        <taxon>Basidiomycota</taxon>
        <taxon>Agaricomycotina</taxon>
        <taxon>Agaricomycetes</taxon>
        <taxon>Cantharellales</taxon>
        <taxon>Ceratobasidiaceae</taxon>
        <taxon>Rhizoctonia</taxon>
    </lineage>
</organism>
<protein>
    <submittedName>
        <fullName evidence="2">Uncharacterized protein</fullName>
    </submittedName>
</protein>